<proteinExistence type="predicted"/>
<accession>A0A0E9XN54</accession>
<name>A0A0E9XN54_ANGAN</name>
<evidence type="ECO:0000313" key="1">
    <source>
        <dbReference type="EMBL" id="JAI03251.1"/>
    </source>
</evidence>
<organism evidence="1">
    <name type="scientific">Anguilla anguilla</name>
    <name type="common">European freshwater eel</name>
    <name type="synonym">Muraena anguilla</name>
    <dbReference type="NCBI Taxonomy" id="7936"/>
    <lineage>
        <taxon>Eukaryota</taxon>
        <taxon>Metazoa</taxon>
        <taxon>Chordata</taxon>
        <taxon>Craniata</taxon>
        <taxon>Vertebrata</taxon>
        <taxon>Euteleostomi</taxon>
        <taxon>Actinopterygii</taxon>
        <taxon>Neopterygii</taxon>
        <taxon>Teleostei</taxon>
        <taxon>Anguilliformes</taxon>
        <taxon>Anguillidae</taxon>
        <taxon>Anguilla</taxon>
    </lineage>
</organism>
<protein>
    <submittedName>
        <fullName evidence="1">Uncharacterized protein</fullName>
    </submittedName>
</protein>
<dbReference type="EMBL" id="GBXM01005327">
    <property type="protein sequence ID" value="JAI03251.1"/>
    <property type="molecule type" value="Transcribed_RNA"/>
</dbReference>
<reference evidence="1" key="1">
    <citation type="submission" date="2014-11" db="EMBL/GenBank/DDBJ databases">
        <authorList>
            <person name="Amaro Gonzalez C."/>
        </authorList>
    </citation>
    <scope>NUCLEOTIDE SEQUENCE</scope>
</reference>
<sequence length="33" mass="3829">MSILVTQKIFLHIVIQPKLSYINLIRCPCSLEN</sequence>
<reference evidence="1" key="2">
    <citation type="journal article" date="2015" name="Fish Shellfish Immunol.">
        <title>Early steps in the European eel (Anguilla anguilla)-Vibrio vulnificus interaction in the gills: Role of the RtxA13 toxin.</title>
        <authorList>
            <person name="Callol A."/>
            <person name="Pajuelo D."/>
            <person name="Ebbesson L."/>
            <person name="Teles M."/>
            <person name="MacKenzie S."/>
            <person name="Amaro C."/>
        </authorList>
    </citation>
    <scope>NUCLEOTIDE SEQUENCE</scope>
</reference>
<dbReference type="AlphaFoldDB" id="A0A0E9XN54"/>